<dbReference type="PANTHER" id="PTHR38710">
    <property type="entry name" value="WITH PUTATIVE URIDYL PYROPHOSPHORYLASE-RELATED"/>
    <property type="match status" value="1"/>
</dbReference>
<evidence type="ECO:0000256" key="1">
    <source>
        <dbReference type="ARBA" id="ARBA00022741"/>
    </source>
</evidence>
<evidence type="ECO:0000259" key="3">
    <source>
        <dbReference type="Pfam" id="PF00288"/>
    </source>
</evidence>
<dbReference type="GO" id="GO:0019287">
    <property type="term" value="P:isopentenyl diphosphate biosynthetic process, mevalonate pathway"/>
    <property type="evidence" value="ECO:0007669"/>
    <property type="project" value="UniProtKB-UniPathway"/>
</dbReference>
<dbReference type="Proteomes" id="UP000320333">
    <property type="component" value="Unassembled WGS sequence"/>
</dbReference>
<organism evidence="5 6">
    <name type="scientific">Chytriomyces confervae</name>
    <dbReference type="NCBI Taxonomy" id="246404"/>
    <lineage>
        <taxon>Eukaryota</taxon>
        <taxon>Fungi</taxon>
        <taxon>Fungi incertae sedis</taxon>
        <taxon>Chytridiomycota</taxon>
        <taxon>Chytridiomycota incertae sedis</taxon>
        <taxon>Chytridiomycetes</taxon>
        <taxon>Chytridiales</taxon>
        <taxon>Chytriomycetaceae</taxon>
        <taxon>Chytriomyces</taxon>
    </lineage>
</organism>
<reference evidence="5 6" key="1">
    <citation type="journal article" date="2019" name="Sci. Rep.">
        <title>Comparative genomics of chytrid fungi reveal insights into the obligate biotrophic and pathogenic lifestyle of Synchytrium endobioticum.</title>
        <authorList>
            <person name="van de Vossenberg B.T.L.H."/>
            <person name="Warris S."/>
            <person name="Nguyen H.D.T."/>
            <person name="van Gent-Pelzer M.P.E."/>
            <person name="Joly D.L."/>
            <person name="van de Geest H.C."/>
            <person name="Bonants P.J.M."/>
            <person name="Smith D.S."/>
            <person name="Levesque C.A."/>
            <person name="van der Lee T.A.J."/>
        </authorList>
    </citation>
    <scope>NUCLEOTIDE SEQUENCE [LARGE SCALE GENOMIC DNA]</scope>
    <source>
        <strain evidence="5 6">CBS 675.73</strain>
    </source>
</reference>
<sequence>MKHKVAILAFLSDEGISRASGRALKRVYVEALSQFEIAIVTDATSFKAVERWNGSNSIRILNIGARKDFRLADTMDLLLHHSFITDAQSITVIPVQELREISWSLVEFCLTSDHETPFWIQNANPEKLDVHSVFAFRASKAAMDSMRTNLTQMYTDLYSTQAVVQHHANADDASIWETLVRNISDIEIMNIDNLRLRVSLTAASSEALAQTCDPIIAHSHARVGLIGNPSDGFFGKTISLLINNFHATVTLTPNASATDQIVRIDRTPELDPYQFACIETLHTACEKDGYYGVQRLMLAGLNVFTGYCEKNGVDLSFLRGFTVAYETNIPRQVGLAGSSALITALIKALVIYYRLGRHPAFEPHLRSNLALAAEKEALNISAGLQDRVIQAYGGLVFMDFNRGQMESHGYGVYERLPLDLVPKGLWIAYVGCPSDSGSIHNNVRARFEKGDPEVTEAMTLFASLAAQAKTALAKRDSKTLAKLMDTNFATRRRIYGDAVIGAENLAVVEIAHAFGHAAKFSGSGGCVVGLWRGGGDGVEEKLEKRREMKRRIREVGYVFEEVVVAAEEEDV</sequence>
<comment type="caution">
    <text evidence="5">The sequence shown here is derived from an EMBL/GenBank/DDBJ whole genome shotgun (WGS) entry which is preliminary data.</text>
</comment>
<dbReference type="GO" id="GO:0047940">
    <property type="term" value="F:glucuronokinase activity"/>
    <property type="evidence" value="ECO:0007669"/>
    <property type="project" value="TreeGrafter"/>
</dbReference>
<keyword evidence="2" id="KW-0067">ATP-binding</keyword>
<dbReference type="UniPathway" id="UPA00057">
    <property type="reaction ID" value="UER00098"/>
</dbReference>
<dbReference type="STRING" id="246404.A0A507EVQ1"/>
<protein>
    <submittedName>
        <fullName evidence="5">Galactokinase</fullName>
    </submittedName>
</protein>
<accession>A0A507EVQ1</accession>
<evidence type="ECO:0000313" key="5">
    <source>
        <dbReference type="EMBL" id="TPX67971.1"/>
    </source>
</evidence>
<dbReference type="OrthoDB" id="1924968at2759"/>
<dbReference type="SUPFAM" id="SSF54211">
    <property type="entry name" value="Ribosomal protein S5 domain 2-like"/>
    <property type="match status" value="1"/>
</dbReference>
<keyword evidence="1" id="KW-0547">Nucleotide-binding</keyword>
<dbReference type="EMBL" id="QEAP01000374">
    <property type="protein sequence ID" value="TPX67971.1"/>
    <property type="molecule type" value="Genomic_DNA"/>
</dbReference>
<dbReference type="InterPro" id="IPR020568">
    <property type="entry name" value="Ribosomal_Su5_D2-typ_SF"/>
</dbReference>
<dbReference type="PRINTS" id="PR00959">
    <property type="entry name" value="MEVGALKINASE"/>
</dbReference>
<keyword evidence="6" id="KW-1185">Reference proteome</keyword>
<dbReference type="Gene3D" id="3.30.70.890">
    <property type="entry name" value="GHMP kinase, C-terminal domain"/>
    <property type="match status" value="1"/>
</dbReference>
<dbReference type="InterPro" id="IPR036554">
    <property type="entry name" value="GHMP_kinase_C_sf"/>
</dbReference>
<proteinExistence type="predicted"/>
<dbReference type="InterPro" id="IPR006204">
    <property type="entry name" value="GHMP_kinase_N_dom"/>
</dbReference>
<dbReference type="Gene3D" id="3.30.230.10">
    <property type="match status" value="1"/>
</dbReference>
<gene>
    <name evidence="5" type="ORF">CcCBS67573_g07350</name>
</gene>
<evidence type="ECO:0000256" key="2">
    <source>
        <dbReference type="ARBA" id="ARBA00022840"/>
    </source>
</evidence>
<name>A0A507EVQ1_9FUNG</name>
<evidence type="ECO:0000259" key="4">
    <source>
        <dbReference type="Pfam" id="PF08544"/>
    </source>
</evidence>
<dbReference type="InterPro" id="IPR013750">
    <property type="entry name" value="GHMP_kinase_C_dom"/>
</dbReference>
<dbReference type="SUPFAM" id="SSF55060">
    <property type="entry name" value="GHMP Kinase, C-terminal domain"/>
    <property type="match status" value="1"/>
</dbReference>
<dbReference type="AlphaFoldDB" id="A0A507EVQ1"/>
<feature type="domain" description="GHMP kinase C-terminal" evidence="4">
    <location>
        <begin position="469"/>
        <end position="552"/>
    </location>
</feature>
<keyword evidence="5" id="KW-0418">Kinase</keyword>
<dbReference type="PANTHER" id="PTHR38710:SF1">
    <property type="entry name" value="WITH PUTATIVE URIDYL PYROPHOSPHORYLASE-RELATED"/>
    <property type="match status" value="1"/>
</dbReference>
<dbReference type="InterPro" id="IPR053034">
    <property type="entry name" value="Glucuronokinase-like"/>
</dbReference>
<feature type="domain" description="GHMP kinase N-terminal" evidence="3">
    <location>
        <begin position="312"/>
        <end position="394"/>
    </location>
</feature>
<dbReference type="GO" id="GO:0005524">
    <property type="term" value="F:ATP binding"/>
    <property type="evidence" value="ECO:0007669"/>
    <property type="project" value="UniProtKB-KW"/>
</dbReference>
<keyword evidence="5" id="KW-0808">Transferase</keyword>
<dbReference type="Pfam" id="PF00288">
    <property type="entry name" value="GHMP_kinases_N"/>
    <property type="match status" value="1"/>
</dbReference>
<dbReference type="InterPro" id="IPR014721">
    <property type="entry name" value="Ribsml_uS5_D2-typ_fold_subgr"/>
</dbReference>
<dbReference type="Pfam" id="PF08544">
    <property type="entry name" value="GHMP_kinases_C"/>
    <property type="match status" value="1"/>
</dbReference>
<evidence type="ECO:0000313" key="6">
    <source>
        <dbReference type="Proteomes" id="UP000320333"/>
    </source>
</evidence>